<evidence type="ECO:0000313" key="1">
    <source>
        <dbReference type="EMBL" id="KAG9352140.1"/>
    </source>
</evidence>
<comment type="caution">
    <text evidence="1">The sequence shown here is derived from an EMBL/GenBank/DDBJ whole genome shotgun (WGS) entry which is preliminary data.</text>
</comment>
<evidence type="ECO:0000313" key="2">
    <source>
        <dbReference type="Proteomes" id="UP000824540"/>
    </source>
</evidence>
<keyword evidence="2" id="KW-1185">Reference proteome</keyword>
<dbReference type="EMBL" id="JAFBMS010000005">
    <property type="protein sequence ID" value="KAG9352140.1"/>
    <property type="molecule type" value="Genomic_DNA"/>
</dbReference>
<name>A0A8T2PIX2_9TELE</name>
<dbReference type="AlphaFoldDB" id="A0A8T2PIX2"/>
<proteinExistence type="predicted"/>
<dbReference type="Proteomes" id="UP000824540">
    <property type="component" value="Unassembled WGS sequence"/>
</dbReference>
<gene>
    <name evidence="1" type="ORF">JZ751_020553</name>
</gene>
<reference evidence="1" key="1">
    <citation type="thesis" date="2021" institute="BYU ScholarsArchive" country="Provo, UT, USA">
        <title>Applications of and Algorithms for Genome Assembly and Genomic Analyses with an Emphasis on Marine Teleosts.</title>
        <authorList>
            <person name="Pickett B.D."/>
        </authorList>
    </citation>
    <scope>NUCLEOTIDE SEQUENCE</scope>
    <source>
        <strain evidence="1">HI-2016</strain>
    </source>
</reference>
<sequence>MSLKDMPLFWTALRRLCFCQQFLKNWVPQRINEEGINDRKSEEIPETVAVKSEFPQERSAPLCFKGDLSLKVA</sequence>
<protein>
    <submittedName>
        <fullName evidence="1">Uncharacterized protein</fullName>
    </submittedName>
</protein>
<organism evidence="1 2">
    <name type="scientific">Albula glossodonta</name>
    <name type="common">roundjaw bonefish</name>
    <dbReference type="NCBI Taxonomy" id="121402"/>
    <lineage>
        <taxon>Eukaryota</taxon>
        <taxon>Metazoa</taxon>
        <taxon>Chordata</taxon>
        <taxon>Craniata</taxon>
        <taxon>Vertebrata</taxon>
        <taxon>Euteleostomi</taxon>
        <taxon>Actinopterygii</taxon>
        <taxon>Neopterygii</taxon>
        <taxon>Teleostei</taxon>
        <taxon>Albuliformes</taxon>
        <taxon>Albulidae</taxon>
        <taxon>Albula</taxon>
    </lineage>
</organism>
<accession>A0A8T2PIX2</accession>